<evidence type="ECO:0000313" key="2">
    <source>
        <dbReference type="Proteomes" id="UP000242381"/>
    </source>
</evidence>
<feature type="non-terminal residue" evidence="1">
    <location>
        <position position="1"/>
    </location>
</feature>
<gene>
    <name evidence="1" type="ORF">BCV71DRAFT_280872</name>
</gene>
<dbReference type="Proteomes" id="UP000242381">
    <property type="component" value="Unassembled WGS sequence"/>
</dbReference>
<proteinExistence type="predicted"/>
<accession>A0A1X0RKF5</accession>
<name>A0A1X0RKF5_RHIZD</name>
<dbReference type="VEuPathDB" id="FungiDB:BCV72DRAFT_254930"/>
<protein>
    <submittedName>
        <fullName evidence="1">Uncharacterized protein</fullName>
    </submittedName>
</protein>
<evidence type="ECO:0000313" key="1">
    <source>
        <dbReference type="EMBL" id="ORE12529.1"/>
    </source>
</evidence>
<dbReference type="AlphaFoldDB" id="A0A1X0RKF5"/>
<organism evidence="1 2">
    <name type="scientific">Rhizopus microsporus</name>
    <dbReference type="NCBI Taxonomy" id="58291"/>
    <lineage>
        <taxon>Eukaryota</taxon>
        <taxon>Fungi</taxon>
        <taxon>Fungi incertae sedis</taxon>
        <taxon>Mucoromycota</taxon>
        <taxon>Mucoromycotina</taxon>
        <taxon>Mucoromycetes</taxon>
        <taxon>Mucorales</taxon>
        <taxon>Mucorineae</taxon>
        <taxon>Rhizopodaceae</taxon>
        <taxon>Rhizopus</taxon>
    </lineage>
</organism>
<reference evidence="1 2" key="1">
    <citation type="journal article" date="2016" name="Proc. Natl. Acad. Sci. U.S.A.">
        <title>Lipid metabolic changes in an early divergent fungus govern the establishment of a mutualistic symbiosis with endobacteria.</title>
        <authorList>
            <person name="Lastovetsky O.A."/>
            <person name="Gaspar M.L."/>
            <person name="Mondo S.J."/>
            <person name="LaButti K.M."/>
            <person name="Sandor L."/>
            <person name="Grigoriev I.V."/>
            <person name="Henry S.A."/>
            <person name="Pawlowska T.E."/>
        </authorList>
    </citation>
    <scope>NUCLEOTIDE SEQUENCE [LARGE SCALE GENOMIC DNA]</scope>
    <source>
        <strain evidence="1 2">ATCC 11559</strain>
    </source>
</reference>
<sequence>WRRRTDSLYLPLPQFGCDLPSVIVKDQKKVDRAFITRAIRYCLNAFENTKSFPILMVISINRFSSKKLRDTSFTLAEGDPFYTHPCQSWATKVWVYTPDSISSFTDISPMDPIVAIAYVFMMQQQIIIGMDRYNDPTIQQIYKVSLSIFSVEADVAKQSIEQMQVFCDAVQSQFKKGEHYSISTSASTKAVTKFDQSKSKSLVN</sequence>
<dbReference type="EMBL" id="KV921648">
    <property type="protein sequence ID" value="ORE12529.1"/>
    <property type="molecule type" value="Genomic_DNA"/>
</dbReference>